<dbReference type="KEGG" id="sse:Ssed_2761"/>
<reference evidence="1 2" key="1">
    <citation type="submission" date="2007-08" db="EMBL/GenBank/DDBJ databases">
        <title>Complete sequence of Shewanella sediminis HAW-EB3.</title>
        <authorList>
            <consortium name="US DOE Joint Genome Institute"/>
            <person name="Copeland A."/>
            <person name="Lucas S."/>
            <person name="Lapidus A."/>
            <person name="Barry K."/>
            <person name="Glavina del Rio T."/>
            <person name="Dalin E."/>
            <person name="Tice H."/>
            <person name="Pitluck S."/>
            <person name="Chertkov O."/>
            <person name="Brettin T."/>
            <person name="Bruce D."/>
            <person name="Detter J.C."/>
            <person name="Han C."/>
            <person name="Schmutz J."/>
            <person name="Larimer F."/>
            <person name="Land M."/>
            <person name="Hauser L."/>
            <person name="Kyrpides N."/>
            <person name="Kim E."/>
            <person name="Zhao J.-S."/>
            <person name="Richardson P."/>
        </authorList>
    </citation>
    <scope>NUCLEOTIDE SEQUENCE [LARGE SCALE GENOMIC DNA]</scope>
    <source>
        <strain evidence="1 2">HAW-EB3</strain>
    </source>
</reference>
<accession>A8FWZ5</accession>
<evidence type="ECO:0008006" key="3">
    <source>
        <dbReference type="Google" id="ProtNLM"/>
    </source>
</evidence>
<dbReference type="CDD" id="cd07821">
    <property type="entry name" value="PYR_PYL_RCAR_like"/>
    <property type="match status" value="1"/>
</dbReference>
<dbReference type="HOGENOM" id="CLU_106645_1_0_6"/>
<dbReference type="RefSeq" id="WP_012143098.1">
    <property type="nucleotide sequence ID" value="NC_009831.1"/>
</dbReference>
<proteinExistence type="predicted"/>
<sequence>MMGTCYNKIEIKSPIKTVWKTICDFHDMSWAPQVITSVAKVGDKNGDEVGAKRVLNELFHETLLSLDADAFTFSYSIDDGPGPVSSSAVNNYVGVVKLTESEQGTQVEWSSTYESENENEVADFCNPIYGALLAGLKDTLSSS</sequence>
<dbReference type="Proteomes" id="UP000002015">
    <property type="component" value="Chromosome"/>
</dbReference>
<dbReference type="Pfam" id="PF10604">
    <property type="entry name" value="Polyketide_cyc2"/>
    <property type="match status" value="1"/>
</dbReference>
<evidence type="ECO:0000313" key="1">
    <source>
        <dbReference type="EMBL" id="ABV37368.1"/>
    </source>
</evidence>
<dbReference type="Gene3D" id="3.30.530.20">
    <property type="match status" value="1"/>
</dbReference>
<dbReference type="InterPro" id="IPR019587">
    <property type="entry name" value="Polyketide_cyclase/dehydratase"/>
</dbReference>
<dbReference type="eggNOG" id="ENOG5032NFJ">
    <property type="taxonomic scope" value="Bacteria"/>
</dbReference>
<dbReference type="PANTHER" id="PTHR39332">
    <property type="entry name" value="BLL4707 PROTEIN"/>
    <property type="match status" value="1"/>
</dbReference>
<dbReference type="SUPFAM" id="SSF55961">
    <property type="entry name" value="Bet v1-like"/>
    <property type="match status" value="1"/>
</dbReference>
<dbReference type="AlphaFoldDB" id="A8FWZ5"/>
<evidence type="ECO:0000313" key="2">
    <source>
        <dbReference type="Proteomes" id="UP000002015"/>
    </source>
</evidence>
<dbReference type="EMBL" id="CP000821">
    <property type="protein sequence ID" value="ABV37368.1"/>
    <property type="molecule type" value="Genomic_DNA"/>
</dbReference>
<dbReference type="STRING" id="425104.Ssed_2761"/>
<organism evidence="1 2">
    <name type="scientific">Shewanella sediminis (strain HAW-EB3)</name>
    <dbReference type="NCBI Taxonomy" id="425104"/>
    <lineage>
        <taxon>Bacteria</taxon>
        <taxon>Pseudomonadati</taxon>
        <taxon>Pseudomonadota</taxon>
        <taxon>Gammaproteobacteria</taxon>
        <taxon>Alteromonadales</taxon>
        <taxon>Shewanellaceae</taxon>
        <taxon>Shewanella</taxon>
    </lineage>
</organism>
<name>A8FWZ5_SHESH</name>
<dbReference type="InterPro" id="IPR023393">
    <property type="entry name" value="START-like_dom_sf"/>
</dbReference>
<dbReference type="PANTHER" id="PTHR39332:SF7">
    <property type="entry name" value="SRPBCC FAMILY PROTEIN"/>
    <property type="match status" value="1"/>
</dbReference>
<protein>
    <recommendedName>
        <fullName evidence="3">Polyketide cyclase/dehydrase</fullName>
    </recommendedName>
</protein>
<gene>
    <name evidence="1" type="ordered locus">Ssed_2761</name>
</gene>
<keyword evidence="2" id="KW-1185">Reference proteome</keyword>